<protein>
    <submittedName>
        <fullName evidence="2">Uncharacterized protein</fullName>
    </submittedName>
</protein>
<keyword evidence="3" id="KW-1185">Reference proteome</keyword>
<gene>
    <name evidence="2" type="ORF">BST63_35865</name>
</gene>
<keyword evidence="1" id="KW-0812">Transmembrane</keyword>
<feature type="transmembrane region" description="Helical" evidence="1">
    <location>
        <begin position="6"/>
        <end position="27"/>
    </location>
</feature>
<accession>A0ABX3WUN1</accession>
<evidence type="ECO:0000313" key="3">
    <source>
        <dbReference type="Proteomes" id="UP000193884"/>
    </source>
</evidence>
<evidence type="ECO:0000256" key="1">
    <source>
        <dbReference type="SAM" id="Phobius"/>
    </source>
</evidence>
<organism evidence="2 3">
    <name type="scientific">Bradyrhizobium canariense</name>
    <dbReference type="NCBI Taxonomy" id="255045"/>
    <lineage>
        <taxon>Bacteria</taxon>
        <taxon>Pseudomonadati</taxon>
        <taxon>Pseudomonadota</taxon>
        <taxon>Alphaproteobacteria</taxon>
        <taxon>Hyphomicrobiales</taxon>
        <taxon>Nitrobacteraceae</taxon>
        <taxon>Bradyrhizobium</taxon>
    </lineage>
</organism>
<keyword evidence="1" id="KW-1133">Transmembrane helix</keyword>
<keyword evidence="1" id="KW-0472">Membrane</keyword>
<proteinExistence type="predicted"/>
<evidence type="ECO:0000313" key="2">
    <source>
        <dbReference type="EMBL" id="OSJ21089.1"/>
    </source>
</evidence>
<dbReference type="Proteomes" id="UP000193884">
    <property type="component" value="Unassembled WGS sequence"/>
</dbReference>
<reference evidence="2 3" key="1">
    <citation type="submission" date="2017-03" db="EMBL/GenBank/DDBJ databases">
        <title>Whole genome sequences of fourteen strains of Bradyrhizobium canariense and one strain of Bradyrhizobium japonicum isolated from Lupinus (Papilionoideae: Genisteae) species in Algeria.</title>
        <authorList>
            <person name="Crovadore J."/>
            <person name="Chekireb D."/>
            <person name="Brachmann A."/>
            <person name="Chablais R."/>
            <person name="Cochard B."/>
            <person name="Lefort F."/>
        </authorList>
    </citation>
    <scope>NUCLEOTIDE SEQUENCE [LARGE SCALE GENOMIC DNA]</scope>
    <source>
        <strain evidence="2 3">UBMAN05</strain>
    </source>
</reference>
<name>A0ABX3WUN1_9BRAD</name>
<dbReference type="EMBL" id="NAFK01000177">
    <property type="protein sequence ID" value="OSJ21089.1"/>
    <property type="molecule type" value="Genomic_DNA"/>
</dbReference>
<dbReference type="RefSeq" id="WP_085385728.1">
    <property type="nucleotide sequence ID" value="NZ_NAFJ01000157.1"/>
</dbReference>
<feature type="transmembrane region" description="Helical" evidence="1">
    <location>
        <begin position="39"/>
        <end position="61"/>
    </location>
</feature>
<comment type="caution">
    <text evidence="2">The sequence shown here is derived from an EMBL/GenBank/DDBJ whole genome shotgun (WGS) entry which is preliminary data.</text>
</comment>
<sequence>MTDTITAWILSALGYLCTTPVIPIAAGDHSLTGPLLGNVLVAGGAGLVTLSCIVAALWMLIDPGERDPNHPKYRVLDTDR</sequence>